<feature type="domain" description="RBD" evidence="2">
    <location>
        <begin position="216"/>
        <end position="286"/>
    </location>
</feature>
<protein>
    <recommendedName>
        <fullName evidence="2">RBD domain-containing protein</fullName>
    </recommendedName>
</protein>
<dbReference type="CDD" id="cd17136">
    <property type="entry name" value="RBD1_RGS12"/>
    <property type="match status" value="1"/>
</dbReference>
<dbReference type="AlphaFoldDB" id="A0A8D0PQ11"/>
<name>A0A8D0PQ11_PIG</name>
<dbReference type="Pfam" id="PF16613">
    <property type="entry name" value="RGS12_us1"/>
    <property type="match status" value="1"/>
</dbReference>
<feature type="compositionally biased region" description="Basic and acidic residues" evidence="1">
    <location>
        <begin position="284"/>
        <end position="299"/>
    </location>
</feature>
<organism evidence="3 4">
    <name type="scientific">Sus scrofa</name>
    <name type="common">Pig</name>
    <dbReference type="NCBI Taxonomy" id="9823"/>
    <lineage>
        <taxon>Eukaryota</taxon>
        <taxon>Metazoa</taxon>
        <taxon>Chordata</taxon>
        <taxon>Craniata</taxon>
        <taxon>Vertebrata</taxon>
        <taxon>Euteleostomi</taxon>
        <taxon>Mammalia</taxon>
        <taxon>Eutheria</taxon>
        <taxon>Laurasiatheria</taxon>
        <taxon>Artiodactyla</taxon>
        <taxon>Suina</taxon>
        <taxon>Suidae</taxon>
        <taxon>Sus</taxon>
    </lineage>
</organism>
<reference evidence="3" key="1">
    <citation type="submission" date="2025-08" db="UniProtKB">
        <authorList>
            <consortium name="Ensembl"/>
        </authorList>
    </citation>
    <scope>IDENTIFICATION</scope>
</reference>
<dbReference type="Proteomes" id="UP000694726">
    <property type="component" value="Unplaced"/>
</dbReference>
<accession>A0A8D0PQ11</accession>
<sequence length="429" mass="45097">CSGAGGRGHGHCASEPGAPTEPEPLQLPFHALPAAAKQPRPAAIAFPVCRQLSGKSKSGRSLNEELGDEDSERKRKGAFFSWSRTRSTGRSQKKKDHGDRPNDPLHANGGLGRRESQGSVSSAGSLDLPEACRTLAPERDKAAKHCSIQLPDGTSCVVPVRAGLSIKEVLAGLCERHGISGAAVDLFLVGGDKPLVLHQDSSILESRDLRLEKRTLFRLDLVPINRSVGLKAKPSKPITEVLRPVAAKYGLRLSELVVRLSGEKEPLDLGAPISSLDGQRVILEEKDPSRGKASTDKQKSTPARQTAAANAGSRNHSATVMPLTPRLGSSGRAARAPSGSPRPQRLSARGGPAPGAGRLSSPGPCVEPAPQPGGLWGGAGLPAVRFRLQPLSLWLVFCTARPAPGSASVSQGPFNPTDELCVVMCLKCE</sequence>
<dbReference type="InterPro" id="IPR029071">
    <property type="entry name" value="Ubiquitin-like_domsf"/>
</dbReference>
<feature type="compositionally biased region" description="Polar residues" evidence="1">
    <location>
        <begin position="300"/>
        <end position="318"/>
    </location>
</feature>
<dbReference type="InterPro" id="IPR046995">
    <property type="entry name" value="RGS10/12/14-like"/>
</dbReference>
<dbReference type="Gene3D" id="3.10.20.90">
    <property type="entry name" value="Phosphatidylinositol 3-kinase Catalytic Subunit, Chain A, domain 1"/>
    <property type="match status" value="2"/>
</dbReference>
<feature type="compositionally biased region" description="Low complexity" evidence="1">
    <location>
        <begin position="328"/>
        <end position="364"/>
    </location>
</feature>
<dbReference type="Pfam" id="PF02196">
    <property type="entry name" value="RBD"/>
    <property type="match status" value="1"/>
</dbReference>
<evidence type="ECO:0000259" key="2">
    <source>
        <dbReference type="PROSITE" id="PS50898"/>
    </source>
</evidence>
<proteinExistence type="predicted"/>
<feature type="region of interest" description="Disordered" evidence="1">
    <location>
        <begin position="1"/>
        <end position="39"/>
    </location>
</feature>
<dbReference type="GO" id="GO:0005096">
    <property type="term" value="F:GTPase activator activity"/>
    <property type="evidence" value="ECO:0007669"/>
    <property type="project" value="InterPro"/>
</dbReference>
<feature type="domain" description="RBD" evidence="2">
    <location>
        <begin position="144"/>
        <end position="214"/>
    </location>
</feature>
<dbReference type="PROSITE" id="PS50898">
    <property type="entry name" value="RBD"/>
    <property type="match status" value="2"/>
</dbReference>
<dbReference type="SMART" id="SM00455">
    <property type="entry name" value="RBD"/>
    <property type="match status" value="2"/>
</dbReference>
<feature type="region of interest" description="Disordered" evidence="1">
    <location>
        <begin position="284"/>
        <end position="371"/>
    </location>
</feature>
<dbReference type="Ensembl" id="ENSSSCT00015090869.1">
    <property type="protein sequence ID" value="ENSSSCP00015037180.1"/>
    <property type="gene ID" value="ENSSSCG00015065713.1"/>
</dbReference>
<dbReference type="PANTHER" id="PTHR45945:SF1">
    <property type="entry name" value="REGULATOR OF G-PROTEIN SIGNALING 12"/>
    <property type="match status" value="1"/>
</dbReference>
<dbReference type="PANTHER" id="PTHR45945">
    <property type="entry name" value="REGULATOR OF G-PROTEIN SIGNALING LOCO"/>
    <property type="match status" value="1"/>
</dbReference>
<evidence type="ECO:0000313" key="4">
    <source>
        <dbReference type="Proteomes" id="UP000694726"/>
    </source>
</evidence>
<evidence type="ECO:0000256" key="1">
    <source>
        <dbReference type="SAM" id="MobiDB-lite"/>
    </source>
</evidence>
<dbReference type="SUPFAM" id="SSF54236">
    <property type="entry name" value="Ubiquitin-like"/>
    <property type="match status" value="2"/>
</dbReference>
<evidence type="ECO:0000313" key="3">
    <source>
        <dbReference type="Ensembl" id="ENSSSCP00015037180.1"/>
    </source>
</evidence>
<dbReference type="InterPro" id="IPR003116">
    <property type="entry name" value="RBD_dom"/>
</dbReference>
<feature type="region of interest" description="Disordered" evidence="1">
    <location>
        <begin position="51"/>
        <end position="125"/>
    </location>
</feature>
<dbReference type="GO" id="GO:0007165">
    <property type="term" value="P:signal transduction"/>
    <property type="evidence" value="ECO:0007669"/>
    <property type="project" value="InterPro"/>
</dbReference>